<protein>
    <submittedName>
        <fullName evidence="1">Uncharacterized protein</fullName>
    </submittedName>
</protein>
<organism evidence="1 2">
    <name type="scientific">Lindgomyces ingoldianus</name>
    <dbReference type="NCBI Taxonomy" id="673940"/>
    <lineage>
        <taxon>Eukaryota</taxon>
        <taxon>Fungi</taxon>
        <taxon>Dikarya</taxon>
        <taxon>Ascomycota</taxon>
        <taxon>Pezizomycotina</taxon>
        <taxon>Dothideomycetes</taxon>
        <taxon>Pleosporomycetidae</taxon>
        <taxon>Pleosporales</taxon>
        <taxon>Lindgomycetaceae</taxon>
        <taxon>Lindgomyces</taxon>
    </lineage>
</organism>
<sequence>MKSVASAASTPRRTPQPQDPRSTHVDSRRAGYRGSGRAICRIAMSQRCFPGTRLIKTLVRCDVTDGLEAWRRGGLKDLRAPSEACAVPPPRPLLFHLGPAHGTA</sequence>
<keyword evidence="2" id="KW-1185">Reference proteome</keyword>
<comment type="caution">
    <text evidence="1">The sequence shown here is derived from an EMBL/GenBank/DDBJ whole genome shotgun (WGS) entry which is preliminary data.</text>
</comment>
<evidence type="ECO:0000313" key="1">
    <source>
        <dbReference type="EMBL" id="KAF2465080.1"/>
    </source>
</evidence>
<proteinExistence type="predicted"/>
<gene>
    <name evidence="1" type="ORF">BDR25DRAFT_306915</name>
</gene>
<name>A0ACB6QG07_9PLEO</name>
<evidence type="ECO:0000313" key="2">
    <source>
        <dbReference type="Proteomes" id="UP000799755"/>
    </source>
</evidence>
<reference evidence="1" key="1">
    <citation type="journal article" date="2020" name="Stud. Mycol.">
        <title>101 Dothideomycetes genomes: a test case for predicting lifestyles and emergence of pathogens.</title>
        <authorList>
            <person name="Haridas S."/>
            <person name="Albert R."/>
            <person name="Binder M."/>
            <person name="Bloem J."/>
            <person name="Labutti K."/>
            <person name="Salamov A."/>
            <person name="Andreopoulos B."/>
            <person name="Baker S."/>
            <person name="Barry K."/>
            <person name="Bills G."/>
            <person name="Bluhm B."/>
            <person name="Cannon C."/>
            <person name="Castanera R."/>
            <person name="Culley D."/>
            <person name="Daum C."/>
            <person name="Ezra D."/>
            <person name="Gonzalez J."/>
            <person name="Henrissat B."/>
            <person name="Kuo A."/>
            <person name="Liang C."/>
            <person name="Lipzen A."/>
            <person name="Lutzoni F."/>
            <person name="Magnuson J."/>
            <person name="Mondo S."/>
            <person name="Nolan M."/>
            <person name="Ohm R."/>
            <person name="Pangilinan J."/>
            <person name="Park H.-J."/>
            <person name="Ramirez L."/>
            <person name="Alfaro M."/>
            <person name="Sun H."/>
            <person name="Tritt A."/>
            <person name="Yoshinaga Y."/>
            <person name="Zwiers L.-H."/>
            <person name="Turgeon B."/>
            <person name="Goodwin S."/>
            <person name="Spatafora J."/>
            <person name="Crous P."/>
            <person name="Grigoriev I."/>
        </authorList>
    </citation>
    <scope>NUCLEOTIDE SEQUENCE</scope>
    <source>
        <strain evidence="1">ATCC 200398</strain>
    </source>
</reference>
<dbReference type="Proteomes" id="UP000799755">
    <property type="component" value="Unassembled WGS sequence"/>
</dbReference>
<accession>A0ACB6QG07</accession>
<dbReference type="EMBL" id="MU003532">
    <property type="protein sequence ID" value="KAF2465080.1"/>
    <property type="molecule type" value="Genomic_DNA"/>
</dbReference>